<evidence type="ECO:0000256" key="1">
    <source>
        <dbReference type="SAM" id="Phobius"/>
    </source>
</evidence>
<feature type="transmembrane region" description="Helical" evidence="1">
    <location>
        <begin position="42"/>
        <end position="62"/>
    </location>
</feature>
<protein>
    <submittedName>
        <fullName evidence="3">Uncharacterized protein</fullName>
    </submittedName>
</protein>
<feature type="signal peptide" evidence="2">
    <location>
        <begin position="1"/>
        <end position="18"/>
    </location>
</feature>
<sequence>MKILASLLFLFTVTGGQAAETVQAAAEPITTAVPLLSPQHVYNLLVYAICGSLGALGLLLGLDKVIIMLFRKGDGDAIQKYSSDSVARILPIVIEGITVILVVLTIIILGILRIITAEGTLGILGSVVGYVLGKSNRKSPPPKNGNGNA</sequence>
<accession>A0A366HUC0</accession>
<dbReference type="Proteomes" id="UP000253426">
    <property type="component" value="Unassembled WGS sequence"/>
</dbReference>
<evidence type="ECO:0000256" key="2">
    <source>
        <dbReference type="SAM" id="SignalP"/>
    </source>
</evidence>
<gene>
    <name evidence="3" type="ORF">DES53_102895</name>
</gene>
<feature type="transmembrane region" description="Helical" evidence="1">
    <location>
        <begin position="114"/>
        <end position="133"/>
    </location>
</feature>
<proteinExistence type="predicted"/>
<evidence type="ECO:0000313" key="4">
    <source>
        <dbReference type="Proteomes" id="UP000253426"/>
    </source>
</evidence>
<keyword evidence="4" id="KW-1185">Reference proteome</keyword>
<feature type="transmembrane region" description="Helical" evidence="1">
    <location>
        <begin position="89"/>
        <end position="108"/>
    </location>
</feature>
<name>A0A366HUC0_9BACT</name>
<keyword evidence="2" id="KW-0732">Signal</keyword>
<organism evidence="3 4">
    <name type="scientific">Roseimicrobium gellanilyticum</name>
    <dbReference type="NCBI Taxonomy" id="748857"/>
    <lineage>
        <taxon>Bacteria</taxon>
        <taxon>Pseudomonadati</taxon>
        <taxon>Verrucomicrobiota</taxon>
        <taxon>Verrucomicrobiia</taxon>
        <taxon>Verrucomicrobiales</taxon>
        <taxon>Verrucomicrobiaceae</taxon>
        <taxon>Roseimicrobium</taxon>
    </lineage>
</organism>
<comment type="caution">
    <text evidence="3">The sequence shown here is derived from an EMBL/GenBank/DDBJ whole genome shotgun (WGS) entry which is preliminary data.</text>
</comment>
<keyword evidence="1" id="KW-1133">Transmembrane helix</keyword>
<reference evidence="3 4" key="1">
    <citation type="submission" date="2018-06" db="EMBL/GenBank/DDBJ databases">
        <title>Genomic Encyclopedia of Type Strains, Phase IV (KMG-IV): sequencing the most valuable type-strain genomes for metagenomic binning, comparative biology and taxonomic classification.</title>
        <authorList>
            <person name="Goeker M."/>
        </authorList>
    </citation>
    <scope>NUCLEOTIDE SEQUENCE [LARGE SCALE GENOMIC DNA]</scope>
    <source>
        <strain evidence="3 4">DSM 25532</strain>
    </source>
</reference>
<dbReference type="AlphaFoldDB" id="A0A366HUC0"/>
<dbReference type="EMBL" id="QNRR01000002">
    <property type="protein sequence ID" value="RBP46504.1"/>
    <property type="molecule type" value="Genomic_DNA"/>
</dbReference>
<keyword evidence="1" id="KW-0812">Transmembrane</keyword>
<evidence type="ECO:0000313" key="3">
    <source>
        <dbReference type="EMBL" id="RBP46504.1"/>
    </source>
</evidence>
<feature type="chain" id="PRO_5016967198" evidence="2">
    <location>
        <begin position="19"/>
        <end position="149"/>
    </location>
</feature>
<keyword evidence="1" id="KW-0472">Membrane</keyword>
<dbReference type="RefSeq" id="WP_113958011.1">
    <property type="nucleotide sequence ID" value="NZ_QNRR01000002.1"/>
</dbReference>